<sequence>MHYKNHKSTQQDMQSSTPSNIVVTHNKPCNSSKQSKIPRLASSVTNMNFKNMNKMKAFLLPY</sequence>
<comment type="caution">
    <text evidence="2">The sequence shown here is derived from an EMBL/GenBank/DDBJ whole genome shotgun (WGS) entry which is preliminary data.</text>
</comment>
<evidence type="ECO:0000313" key="3">
    <source>
        <dbReference type="Proteomes" id="UP000276133"/>
    </source>
</evidence>
<proteinExistence type="predicted"/>
<keyword evidence="3" id="KW-1185">Reference proteome</keyword>
<reference evidence="2 3" key="1">
    <citation type="journal article" date="2018" name="Sci. Rep.">
        <title>Genomic signatures of local adaptation to the degree of environmental predictability in rotifers.</title>
        <authorList>
            <person name="Franch-Gras L."/>
            <person name="Hahn C."/>
            <person name="Garcia-Roger E.M."/>
            <person name="Carmona M.J."/>
            <person name="Serra M."/>
            <person name="Gomez A."/>
        </authorList>
    </citation>
    <scope>NUCLEOTIDE SEQUENCE [LARGE SCALE GENOMIC DNA]</scope>
    <source>
        <strain evidence="2">HYR1</strain>
    </source>
</reference>
<dbReference type="EMBL" id="REGN01002307">
    <property type="protein sequence ID" value="RNA28948.1"/>
    <property type="molecule type" value="Genomic_DNA"/>
</dbReference>
<name>A0A3M7RZY5_BRAPC</name>
<dbReference type="AlphaFoldDB" id="A0A3M7RZY5"/>
<feature type="compositionally biased region" description="Polar residues" evidence="1">
    <location>
        <begin position="8"/>
        <end position="35"/>
    </location>
</feature>
<evidence type="ECO:0000313" key="2">
    <source>
        <dbReference type="EMBL" id="RNA28948.1"/>
    </source>
</evidence>
<accession>A0A3M7RZY5</accession>
<dbReference type="Proteomes" id="UP000276133">
    <property type="component" value="Unassembled WGS sequence"/>
</dbReference>
<gene>
    <name evidence="2" type="ORF">BpHYR1_037546</name>
</gene>
<organism evidence="2 3">
    <name type="scientific">Brachionus plicatilis</name>
    <name type="common">Marine rotifer</name>
    <name type="synonym">Brachionus muelleri</name>
    <dbReference type="NCBI Taxonomy" id="10195"/>
    <lineage>
        <taxon>Eukaryota</taxon>
        <taxon>Metazoa</taxon>
        <taxon>Spiralia</taxon>
        <taxon>Gnathifera</taxon>
        <taxon>Rotifera</taxon>
        <taxon>Eurotatoria</taxon>
        <taxon>Monogononta</taxon>
        <taxon>Pseudotrocha</taxon>
        <taxon>Ploima</taxon>
        <taxon>Brachionidae</taxon>
        <taxon>Brachionus</taxon>
    </lineage>
</organism>
<protein>
    <submittedName>
        <fullName evidence="2">Uncharacterized protein</fullName>
    </submittedName>
</protein>
<evidence type="ECO:0000256" key="1">
    <source>
        <dbReference type="SAM" id="MobiDB-lite"/>
    </source>
</evidence>
<feature type="region of interest" description="Disordered" evidence="1">
    <location>
        <begin position="1"/>
        <end position="37"/>
    </location>
</feature>